<dbReference type="Pfam" id="PF13204">
    <property type="entry name" value="Apiosidase"/>
    <property type="match status" value="1"/>
</dbReference>
<accession>A0ABU0M630</accession>
<feature type="domain" description="DUF5060" evidence="2">
    <location>
        <begin position="14"/>
        <end position="73"/>
    </location>
</feature>
<dbReference type="InterPro" id="IPR025277">
    <property type="entry name" value="Apiosidase-like_cat_dom"/>
</dbReference>
<dbReference type="InterPro" id="IPR032260">
    <property type="entry name" value="DUF5060"/>
</dbReference>
<organism evidence="3 4">
    <name type="scientific">Kaistia geumhonensis</name>
    <dbReference type="NCBI Taxonomy" id="410839"/>
    <lineage>
        <taxon>Bacteria</taxon>
        <taxon>Pseudomonadati</taxon>
        <taxon>Pseudomonadota</taxon>
        <taxon>Alphaproteobacteria</taxon>
        <taxon>Hyphomicrobiales</taxon>
        <taxon>Kaistiaceae</taxon>
        <taxon>Kaistia</taxon>
    </lineage>
</organism>
<keyword evidence="4" id="KW-1185">Reference proteome</keyword>
<dbReference type="PANTHER" id="PTHR37836:SF2">
    <property type="entry name" value="DUF4038 DOMAIN-CONTAINING PROTEIN"/>
    <property type="match status" value="1"/>
</dbReference>
<gene>
    <name evidence="3" type="ORF">QO015_001898</name>
</gene>
<sequence length="527" mass="59589">MTGPSSLPRRSVGEWQLSSARRYQSPFADVRVDVAFTAPSGAVSSLPAFYDGDGVWRFRFNPGEAGRWTWRSTAIPHDPDLVAEGSFEVTERETRGFLKATPGKAFGFHYENGEPVFFLGDTVYDLFGMDYCGGDVEGFLKRRRDSGFNLFRCRLPISRFHPPEGYSDWHTKRLWPWGGSETAPRFDIFNLDYFRSVDKTVALIDDLGMGIEMIMEGWGFEFPFNHRAWFTPEWEELWMRYLIARYDAYSAVYFWTPLNEYEYYPNGDWHYKPTADRWALRIARWIKATAPHGHVLSMHNGPVMPPFAERFKADPEAVDAIMFQEWGARDRENGWLATGIEEQIGKSLAGWQGSAIFAEWGYERNPDFYLKLPSHEFCDRNHTRRSAWRGVMSGLGIIAGFENSWAPWMELGTDQPGVADLEVVQRFFRESVPFAALRPADDVVQGDFERGTRPLALADAARSLIVVYFPAGGSAEIAAHGTRAMEWFDPRTGATTPIDGAAGGMVSAPAGRDADGHPLDAVLVMRA</sequence>
<dbReference type="Proteomes" id="UP001223743">
    <property type="component" value="Unassembled WGS sequence"/>
</dbReference>
<dbReference type="Pfam" id="PF16586">
    <property type="entry name" value="DUF5060"/>
    <property type="match status" value="1"/>
</dbReference>
<proteinExistence type="predicted"/>
<dbReference type="Gene3D" id="3.20.20.80">
    <property type="entry name" value="Glycosidases"/>
    <property type="match status" value="1"/>
</dbReference>
<dbReference type="SUPFAM" id="SSF51445">
    <property type="entry name" value="(Trans)glycosidases"/>
    <property type="match status" value="1"/>
</dbReference>
<evidence type="ECO:0000259" key="2">
    <source>
        <dbReference type="Pfam" id="PF16586"/>
    </source>
</evidence>
<evidence type="ECO:0000313" key="4">
    <source>
        <dbReference type="Proteomes" id="UP001223743"/>
    </source>
</evidence>
<evidence type="ECO:0008006" key="5">
    <source>
        <dbReference type="Google" id="ProtNLM"/>
    </source>
</evidence>
<comment type="caution">
    <text evidence="3">The sequence shown here is derived from an EMBL/GenBank/DDBJ whole genome shotgun (WGS) entry which is preliminary data.</text>
</comment>
<feature type="domain" description="Apiosidase-like catalytic" evidence="1">
    <location>
        <begin position="108"/>
        <end position="400"/>
    </location>
</feature>
<evidence type="ECO:0000259" key="1">
    <source>
        <dbReference type="Pfam" id="PF13204"/>
    </source>
</evidence>
<dbReference type="InterPro" id="IPR017853">
    <property type="entry name" value="GH"/>
</dbReference>
<dbReference type="PANTHER" id="PTHR37836">
    <property type="entry name" value="LMO1036 PROTEIN"/>
    <property type="match status" value="1"/>
</dbReference>
<dbReference type="Gene3D" id="2.60.40.10">
    <property type="entry name" value="Immunoglobulins"/>
    <property type="match status" value="1"/>
</dbReference>
<reference evidence="3 4" key="1">
    <citation type="submission" date="2023-07" db="EMBL/GenBank/DDBJ databases">
        <title>Genomic Encyclopedia of Type Strains, Phase IV (KMG-IV): sequencing the most valuable type-strain genomes for metagenomic binning, comparative biology and taxonomic classification.</title>
        <authorList>
            <person name="Goeker M."/>
        </authorList>
    </citation>
    <scope>NUCLEOTIDE SEQUENCE [LARGE SCALE GENOMIC DNA]</scope>
    <source>
        <strain evidence="3 4">B1-1</strain>
    </source>
</reference>
<name>A0ABU0M630_9HYPH</name>
<protein>
    <recommendedName>
        <fullName evidence="5">DUF4038 domain-containing protein</fullName>
    </recommendedName>
</protein>
<evidence type="ECO:0000313" key="3">
    <source>
        <dbReference type="EMBL" id="MDQ0516285.1"/>
    </source>
</evidence>
<dbReference type="RefSeq" id="WP_266279799.1">
    <property type="nucleotide sequence ID" value="NZ_JAPKNF010000001.1"/>
</dbReference>
<dbReference type="InterPro" id="IPR013783">
    <property type="entry name" value="Ig-like_fold"/>
</dbReference>
<dbReference type="EMBL" id="JAUSWJ010000001">
    <property type="protein sequence ID" value="MDQ0516285.1"/>
    <property type="molecule type" value="Genomic_DNA"/>
</dbReference>